<proteinExistence type="predicted"/>
<accession>A0A0F9UC00</accession>
<gene>
    <name evidence="1" type="ORF">LCGC14_0625430</name>
</gene>
<organism evidence="1">
    <name type="scientific">marine sediment metagenome</name>
    <dbReference type="NCBI Taxonomy" id="412755"/>
    <lineage>
        <taxon>unclassified sequences</taxon>
        <taxon>metagenomes</taxon>
        <taxon>ecological metagenomes</taxon>
    </lineage>
</organism>
<evidence type="ECO:0000313" key="1">
    <source>
        <dbReference type="EMBL" id="KKN51163.1"/>
    </source>
</evidence>
<comment type="caution">
    <text evidence="1">The sequence shown here is derived from an EMBL/GenBank/DDBJ whole genome shotgun (WGS) entry which is preliminary data.</text>
</comment>
<name>A0A0F9UC00_9ZZZZ</name>
<dbReference type="AlphaFoldDB" id="A0A0F9UC00"/>
<reference evidence="1" key="1">
    <citation type="journal article" date="2015" name="Nature">
        <title>Complex archaea that bridge the gap between prokaryotes and eukaryotes.</title>
        <authorList>
            <person name="Spang A."/>
            <person name="Saw J.H."/>
            <person name="Jorgensen S.L."/>
            <person name="Zaremba-Niedzwiedzka K."/>
            <person name="Martijn J."/>
            <person name="Lind A.E."/>
            <person name="van Eijk R."/>
            <person name="Schleper C."/>
            <person name="Guy L."/>
            <person name="Ettema T.J."/>
        </authorList>
    </citation>
    <scope>NUCLEOTIDE SEQUENCE</scope>
</reference>
<sequence>MMNSKKIRIIKLKDPQLRRVRKNLRDIIKLAAKDEIKRLLEITSNCLKKGKDISSEEQIKFTQYSRECNQLMSALSSSIIQCSSGAECDSLEEAIKQGFNPKDRPTDLDMVWIPYYQKLFCLKCYESTFYDSTYRNESEDPYADPYYKDSCKL</sequence>
<protein>
    <submittedName>
        <fullName evidence="1">Uncharacterized protein</fullName>
    </submittedName>
</protein>
<dbReference type="EMBL" id="LAZR01001076">
    <property type="protein sequence ID" value="KKN51163.1"/>
    <property type="molecule type" value="Genomic_DNA"/>
</dbReference>